<evidence type="ECO:0000256" key="1">
    <source>
        <dbReference type="ARBA" id="ARBA00022723"/>
    </source>
</evidence>
<evidence type="ECO:0000256" key="3">
    <source>
        <dbReference type="ARBA" id="ARBA00022833"/>
    </source>
</evidence>
<accession>A0A482VF13</accession>
<dbReference type="InterPro" id="IPR007320">
    <property type="entry name" value="PDCD2_C"/>
</dbReference>
<evidence type="ECO:0000313" key="7">
    <source>
        <dbReference type="Proteomes" id="UP000292052"/>
    </source>
</evidence>
<dbReference type="Gene3D" id="6.10.140.2220">
    <property type="match status" value="1"/>
</dbReference>
<dbReference type="AlphaFoldDB" id="A0A482VF13"/>
<keyword evidence="7" id="KW-1185">Reference proteome</keyword>
<evidence type="ECO:0000259" key="5">
    <source>
        <dbReference type="PROSITE" id="PS50865"/>
    </source>
</evidence>
<dbReference type="Pfam" id="PF04194">
    <property type="entry name" value="PDCD2_C"/>
    <property type="match status" value="1"/>
</dbReference>
<proteinExistence type="predicted"/>
<dbReference type="GO" id="GO:0005737">
    <property type="term" value="C:cytoplasm"/>
    <property type="evidence" value="ECO:0007669"/>
    <property type="project" value="InterPro"/>
</dbReference>
<keyword evidence="2 4" id="KW-0863">Zinc-finger</keyword>
<protein>
    <submittedName>
        <fullName evidence="6">PDCD2 C and/or zf-MYND domain containing protein</fullName>
    </submittedName>
</protein>
<evidence type="ECO:0000256" key="2">
    <source>
        <dbReference type="ARBA" id="ARBA00022771"/>
    </source>
</evidence>
<dbReference type="SUPFAM" id="SSF144232">
    <property type="entry name" value="HIT/MYND zinc finger-like"/>
    <property type="match status" value="1"/>
</dbReference>
<sequence>MSHVDLGFSEECEPWEVESYLFPSKIGGKPAWLDLENLPPVEKLLCDVCKQPTIFLCQIYAPFEEDDENFHRTIFIFICREPKCCLPNSSSNIKTFRSSLRRQNKFYPYDPPEDKRDPDFTLAKWVKLCNLCGCLSEKQCSKCKKVSYCSREHQIVDWKQGHKNECEKEETNRVSSKLFPEYEIVIEAEEINEKNVDEKEEMDKYRQLVLDGKTGTMSNIADNDIEKYAMIDNDKAFARFKKRIADNTGQILRYKRNGEPLWIASGPTPDTVPNCDYCGAPRHYEFQIMPQLLTVLHEHELDIGVVAVYTCSKSCIEGDNYKKEFVFKQDVAINAL</sequence>
<name>A0A482VF13_ASBVE</name>
<dbReference type="Pfam" id="PF01753">
    <property type="entry name" value="zf-MYND"/>
    <property type="match status" value="1"/>
</dbReference>
<keyword evidence="1" id="KW-0479">Metal-binding</keyword>
<gene>
    <name evidence="6" type="ORF">BDFB_007329</name>
</gene>
<evidence type="ECO:0000313" key="6">
    <source>
        <dbReference type="EMBL" id="RZB70340.1"/>
    </source>
</evidence>
<evidence type="ECO:0000256" key="4">
    <source>
        <dbReference type="PROSITE-ProRule" id="PRU00134"/>
    </source>
</evidence>
<dbReference type="PANTHER" id="PTHR12298:SF4">
    <property type="entry name" value="PROGRAMMED CELL DEATH PROTEIN 2"/>
    <property type="match status" value="1"/>
</dbReference>
<dbReference type="PANTHER" id="PTHR12298">
    <property type="entry name" value="PCDC2 PROGRAMMED CELL DEATH PROTEIN 2 -RELATED"/>
    <property type="match status" value="1"/>
</dbReference>
<dbReference type="PROSITE" id="PS50865">
    <property type="entry name" value="ZF_MYND_2"/>
    <property type="match status" value="1"/>
</dbReference>
<dbReference type="EMBL" id="QDEB01109245">
    <property type="protein sequence ID" value="RZB70340.1"/>
    <property type="molecule type" value="Genomic_DNA"/>
</dbReference>
<dbReference type="GO" id="GO:0005634">
    <property type="term" value="C:nucleus"/>
    <property type="evidence" value="ECO:0007669"/>
    <property type="project" value="TreeGrafter"/>
</dbReference>
<dbReference type="OrthoDB" id="443682at2759"/>
<keyword evidence="3" id="KW-0862">Zinc</keyword>
<dbReference type="Proteomes" id="UP000292052">
    <property type="component" value="Unassembled WGS sequence"/>
</dbReference>
<feature type="domain" description="MYND-type" evidence="5">
    <location>
        <begin position="129"/>
        <end position="166"/>
    </location>
</feature>
<dbReference type="PROSITE" id="PS01360">
    <property type="entry name" value="ZF_MYND_1"/>
    <property type="match status" value="1"/>
</dbReference>
<organism evidence="6 7">
    <name type="scientific">Asbolus verrucosus</name>
    <name type="common">Desert ironclad beetle</name>
    <dbReference type="NCBI Taxonomy" id="1661398"/>
    <lineage>
        <taxon>Eukaryota</taxon>
        <taxon>Metazoa</taxon>
        <taxon>Ecdysozoa</taxon>
        <taxon>Arthropoda</taxon>
        <taxon>Hexapoda</taxon>
        <taxon>Insecta</taxon>
        <taxon>Pterygota</taxon>
        <taxon>Neoptera</taxon>
        <taxon>Endopterygota</taxon>
        <taxon>Coleoptera</taxon>
        <taxon>Polyphaga</taxon>
        <taxon>Cucujiformia</taxon>
        <taxon>Tenebrionidae</taxon>
        <taxon>Pimeliinae</taxon>
        <taxon>Asbolus</taxon>
    </lineage>
</organism>
<dbReference type="InterPro" id="IPR002893">
    <property type="entry name" value="Znf_MYND"/>
</dbReference>
<comment type="caution">
    <text evidence="6">The sequence shown here is derived from an EMBL/GenBank/DDBJ whole genome shotgun (WGS) entry which is preliminary data.</text>
</comment>
<dbReference type="GO" id="GO:0008270">
    <property type="term" value="F:zinc ion binding"/>
    <property type="evidence" value="ECO:0007669"/>
    <property type="project" value="UniProtKB-KW"/>
</dbReference>
<dbReference type="STRING" id="1661398.A0A482VF13"/>
<reference evidence="6 7" key="1">
    <citation type="submission" date="2017-03" db="EMBL/GenBank/DDBJ databases">
        <title>Genome of the blue death feigning beetle - Asbolus verrucosus.</title>
        <authorList>
            <person name="Rider S.D."/>
        </authorList>
    </citation>
    <scope>NUCLEOTIDE SEQUENCE [LARGE SCALE GENOMIC DNA]</scope>
    <source>
        <strain evidence="6">Butters</strain>
        <tissue evidence="6">Head and leg muscle</tissue>
    </source>
</reference>